<protein>
    <submittedName>
        <fullName evidence="2">Peroxidase superfamily protein</fullName>
    </submittedName>
</protein>
<dbReference type="PANTHER" id="PTHR47252">
    <property type="entry name" value="GLYCOSYLTRANSFERASE"/>
    <property type="match status" value="1"/>
</dbReference>
<feature type="region of interest" description="Disordered" evidence="1">
    <location>
        <begin position="49"/>
        <end position="68"/>
    </location>
</feature>
<sequence length="206" mass="23214">MDYKPAEKEMATDDSITPFSITLIAFLIRSTFDSCSNRSSNNVSHFVREGHEEEEEGDAYNEVNPNDEAPTQNPLDFMMSKLVLLVSHELSLSGGTLLLMELAFLLRGVGADVVWVFSARGQEAVDTALKADLIVLNTAVAGKWLDAVLKEHVADVLPKVLWWIHEMREHYIKLEYVKQLPFVGGAMIDSQITTLYWKNRTKERLG</sequence>
<dbReference type="EMBL" id="VEPZ02001765">
    <property type="protein sequence ID" value="KAE8656419.1"/>
    <property type="molecule type" value="Genomic_DNA"/>
</dbReference>
<proteinExistence type="predicted"/>
<name>A0A6A2XDB1_HIBSY</name>
<evidence type="ECO:0000313" key="2">
    <source>
        <dbReference type="EMBL" id="KAE8656419.1"/>
    </source>
</evidence>
<accession>A0A6A2XDB1</accession>
<reference evidence="2" key="1">
    <citation type="submission" date="2019-09" db="EMBL/GenBank/DDBJ databases">
        <title>Draft genome information of white flower Hibiscus syriacus.</title>
        <authorList>
            <person name="Kim Y.-M."/>
        </authorList>
    </citation>
    <scope>NUCLEOTIDE SEQUENCE [LARGE SCALE GENOMIC DNA]</scope>
    <source>
        <strain evidence="2">YM2019G1</strain>
    </source>
</reference>
<gene>
    <name evidence="2" type="ORF">F3Y22_tig00117000pilonHSYRG00028</name>
</gene>
<dbReference type="PANTHER" id="PTHR47252:SF4">
    <property type="entry name" value="GLYCOSYLTRANSFERASE"/>
    <property type="match status" value="1"/>
</dbReference>
<dbReference type="GO" id="GO:0004601">
    <property type="term" value="F:peroxidase activity"/>
    <property type="evidence" value="ECO:0007669"/>
    <property type="project" value="UniProtKB-KW"/>
</dbReference>
<dbReference type="InterPro" id="IPR041693">
    <property type="entry name" value="Glyco_trans_4_5"/>
</dbReference>
<keyword evidence="2" id="KW-0560">Oxidoreductase</keyword>
<comment type="caution">
    <text evidence="2">The sequence shown here is derived from an EMBL/GenBank/DDBJ whole genome shotgun (WGS) entry which is preliminary data.</text>
</comment>
<dbReference type="Pfam" id="PF16994">
    <property type="entry name" value="Glyco_trans_4_5"/>
    <property type="match status" value="1"/>
</dbReference>
<dbReference type="AlphaFoldDB" id="A0A6A2XDB1"/>
<organism evidence="2 3">
    <name type="scientific">Hibiscus syriacus</name>
    <name type="common">Rose of Sharon</name>
    <dbReference type="NCBI Taxonomy" id="106335"/>
    <lineage>
        <taxon>Eukaryota</taxon>
        <taxon>Viridiplantae</taxon>
        <taxon>Streptophyta</taxon>
        <taxon>Embryophyta</taxon>
        <taxon>Tracheophyta</taxon>
        <taxon>Spermatophyta</taxon>
        <taxon>Magnoliopsida</taxon>
        <taxon>eudicotyledons</taxon>
        <taxon>Gunneridae</taxon>
        <taxon>Pentapetalae</taxon>
        <taxon>rosids</taxon>
        <taxon>malvids</taxon>
        <taxon>Malvales</taxon>
        <taxon>Malvaceae</taxon>
        <taxon>Malvoideae</taxon>
        <taxon>Hibiscus</taxon>
    </lineage>
</organism>
<dbReference type="Proteomes" id="UP000436088">
    <property type="component" value="Unassembled WGS sequence"/>
</dbReference>
<evidence type="ECO:0000256" key="1">
    <source>
        <dbReference type="SAM" id="MobiDB-lite"/>
    </source>
</evidence>
<keyword evidence="3" id="KW-1185">Reference proteome</keyword>
<keyword evidence="2" id="KW-0575">Peroxidase</keyword>
<evidence type="ECO:0000313" key="3">
    <source>
        <dbReference type="Proteomes" id="UP000436088"/>
    </source>
</evidence>